<keyword evidence="2" id="KW-0813">Transport</keyword>
<dbReference type="Pfam" id="PF00497">
    <property type="entry name" value="SBP_bac_3"/>
    <property type="match status" value="1"/>
</dbReference>
<evidence type="ECO:0000256" key="3">
    <source>
        <dbReference type="ARBA" id="ARBA00022729"/>
    </source>
</evidence>
<organism evidence="6 7">
    <name type="scientific">Lamprobacter modestohalophilus</name>
    <dbReference type="NCBI Taxonomy" id="1064514"/>
    <lineage>
        <taxon>Bacteria</taxon>
        <taxon>Pseudomonadati</taxon>
        <taxon>Pseudomonadota</taxon>
        <taxon>Gammaproteobacteria</taxon>
        <taxon>Chromatiales</taxon>
        <taxon>Chromatiaceae</taxon>
        <taxon>Lamprobacter</taxon>
    </lineage>
</organism>
<dbReference type="EMBL" id="NRRY01000002">
    <property type="protein sequence ID" value="MBK1617137.1"/>
    <property type="molecule type" value="Genomic_DNA"/>
</dbReference>
<proteinExistence type="inferred from homology"/>
<dbReference type="SUPFAM" id="SSF53850">
    <property type="entry name" value="Periplasmic binding protein-like II"/>
    <property type="match status" value="1"/>
</dbReference>
<dbReference type="InterPro" id="IPR001320">
    <property type="entry name" value="Iontro_rcpt_C"/>
</dbReference>
<sequence length="339" mass="36951">MNSLSQSPCALLTAPTMPLIIDSDSLMALVIAPIAFLRLAHHPAADGCRLGLPPDWPMWRLIAAVLALLSFGTTFADTGALDRIKAAQTIRIAYSPTAYPISFKDTEGVPRGYSVDLCRHIVTSVQQALGLDALEIAWIEGNTPRRVAAVANGEADIECGTTTMSLARQRQVDFSNVVFVESGGILVKSDRGLRGLADLAGRKVGVVPETTTERRLRPALSEQGIELELLPIRDAKDGRDRLMADELDAVAGDRLLLIGQVADTGKAEDFAIVDANFSVEPYAFALPRNDADFRLEVNRGLAEVYRSGEIDQIFQRWFGEDSAPTRLLETIYFIYGFSD</sequence>
<comment type="similarity">
    <text evidence="1">Belongs to the bacterial solute-binding protein 3 family.</text>
</comment>
<keyword evidence="3" id="KW-0732">Signal</keyword>
<feature type="domain" description="Solute-binding protein family 3/N-terminal" evidence="4">
    <location>
        <begin position="89"/>
        <end position="321"/>
    </location>
</feature>
<gene>
    <name evidence="6" type="ORF">CKO42_01460</name>
</gene>
<keyword evidence="7" id="KW-1185">Reference proteome</keyword>
<accession>A0A9X0W5G0</accession>
<dbReference type="SMART" id="SM00079">
    <property type="entry name" value="PBPe"/>
    <property type="match status" value="1"/>
</dbReference>
<reference evidence="6 7" key="1">
    <citation type="journal article" date="2020" name="Microorganisms">
        <title>Osmotic Adaptation and Compatible Solute Biosynthesis of Phototrophic Bacteria as Revealed from Genome Analyses.</title>
        <authorList>
            <person name="Imhoff J.F."/>
            <person name="Rahn T."/>
            <person name="Kunzel S."/>
            <person name="Keller A."/>
            <person name="Neulinger S.C."/>
        </authorList>
    </citation>
    <scope>NUCLEOTIDE SEQUENCE [LARGE SCALE GENOMIC DNA]</scope>
    <source>
        <strain evidence="6 7">DSM 25653</strain>
    </source>
</reference>
<dbReference type="GO" id="GO:0015276">
    <property type="term" value="F:ligand-gated monoatomic ion channel activity"/>
    <property type="evidence" value="ECO:0007669"/>
    <property type="project" value="InterPro"/>
</dbReference>
<dbReference type="PANTHER" id="PTHR30085">
    <property type="entry name" value="AMINO ACID ABC TRANSPORTER PERMEASE"/>
    <property type="match status" value="1"/>
</dbReference>
<evidence type="ECO:0000256" key="2">
    <source>
        <dbReference type="ARBA" id="ARBA00022448"/>
    </source>
</evidence>
<dbReference type="Proteomes" id="UP001138768">
    <property type="component" value="Unassembled WGS sequence"/>
</dbReference>
<evidence type="ECO:0000259" key="5">
    <source>
        <dbReference type="SMART" id="SM00079"/>
    </source>
</evidence>
<protein>
    <recommendedName>
        <fullName evidence="8">Amino acid ABC transporter substrate-binding protein</fullName>
    </recommendedName>
</protein>
<comment type="caution">
    <text evidence="6">The sequence shown here is derived from an EMBL/GenBank/DDBJ whole genome shotgun (WGS) entry which is preliminary data.</text>
</comment>
<dbReference type="AlphaFoldDB" id="A0A9X0W5G0"/>
<evidence type="ECO:0008006" key="8">
    <source>
        <dbReference type="Google" id="ProtNLM"/>
    </source>
</evidence>
<dbReference type="InterPro" id="IPR001638">
    <property type="entry name" value="Solute-binding_3/MltF_N"/>
</dbReference>
<dbReference type="CDD" id="cd13688">
    <property type="entry name" value="PBP2_GltI_DEBP"/>
    <property type="match status" value="1"/>
</dbReference>
<evidence type="ECO:0000313" key="7">
    <source>
        <dbReference type="Proteomes" id="UP001138768"/>
    </source>
</evidence>
<name>A0A9X0W5G0_9GAMM</name>
<dbReference type="GO" id="GO:0030288">
    <property type="term" value="C:outer membrane-bounded periplasmic space"/>
    <property type="evidence" value="ECO:0007669"/>
    <property type="project" value="TreeGrafter"/>
</dbReference>
<dbReference type="GO" id="GO:0005576">
    <property type="term" value="C:extracellular region"/>
    <property type="evidence" value="ECO:0007669"/>
    <property type="project" value="TreeGrafter"/>
</dbReference>
<evidence type="ECO:0000256" key="1">
    <source>
        <dbReference type="ARBA" id="ARBA00010333"/>
    </source>
</evidence>
<dbReference type="InterPro" id="IPR051455">
    <property type="entry name" value="Bact_solute-bind_prot3"/>
</dbReference>
<dbReference type="GO" id="GO:0016020">
    <property type="term" value="C:membrane"/>
    <property type="evidence" value="ECO:0007669"/>
    <property type="project" value="InterPro"/>
</dbReference>
<evidence type="ECO:0000259" key="4">
    <source>
        <dbReference type="SMART" id="SM00062"/>
    </source>
</evidence>
<dbReference type="SMART" id="SM00062">
    <property type="entry name" value="PBPb"/>
    <property type="match status" value="1"/>
</dbReference>
<dbReference type="Gene3D" id="3.40.190.10">
    <property type="entry name" value="Periplasmic binding protein-like II"/>
    <property type="match status" value="2"/>
</dbReference>
<evidence type="ECO:0000313" key="6">
    <source>
        <dbReference type="EMBL" id="MBK1617137.1"/>
    </source>
</evidence>
<feature type="domain" description="Ionotropic glutamate receptor C-terminal" evidence="5">
    <location>
        <begin position="89"/>
        <end position="320"/>
    </location>
</feature>
<dbReference type="GO" id="GO:0006865">
    <property type="term" value="P:amino acid transport"/>
    <property type="evidence" value="ECO:0007669"/>
    <property type="project" value="TreeGrafter"/>
</dbReference>
<dbReference type="PANTHER" id="PTHR30085:SF2">
    <property type="entry name" value="GLUTAMATE_ASPARTATE IMPORT SOLUTE-BINDING PROTEIN"/>
    <property type="match status" value="1"/>
</dbReference>